<protein>
    <submittedName>
        <fullName evidence="4">KstR2-like HTH-type transcriptional repressor</fullName>
    </submittedName>
</protein>
<dbReference type="PATRIC" id="fig|46506.5.peg.1640"/>
<evidence type="ECO:0000313" key="4">
    <source>
        <dbReference type="EMBL" id="KWR55757.1"/>
    </source>
</evidence>
<keyword evidence="1 2" id="KW-0238">DNA-binding</keyword>
<reference evidence="4 5" key="1">
    <citation type="journal article" date="2016" name="BMC Genomics">
        <title>Type VI secretion systems of human gut Bacteroidales segregate into three genetic architectures, two of which are contained on mobile genetic elements.</title>
        <authorList>
            <person name="Coyne M.J."/>
            <person name="Roelofs K.G."/>
            <person name="Comstock L.E."/>
        </authorList>
    </citation>
    <scope>NUCLEOTIDE SEQUENCE [LARGE SCALE GENOMIC DNA]</scope>
    <source>
        <strain evidence="4 5">CL09T03C01</strain>
    </source>
</reference>
<dbReference type="STRING" id="46506.AA415_01544"/>
<accession>A0A108T9C7</accession>
<dbReference type="PANTHER" id="PTHR43479">
    <property type="entry name" value="ACREF/ENVCD OPERON REPRESSOR-RELATED"/>
    <property type="match status" value="1"/>
</dbReference>
<evidence type="ECO:0000313" key="5">
    <source>
        <dbReference type="Proteomes" id="UP000056419"/>
    </source>
</evidence>
<dbReference type="AlphaFoldDB" id="A0A108T9C7"/>
<keyword evidence="5" id="KW-1185">Reference proteome</keyword>
<dbReference type="SUPFAM" id="SSF46689">
    <property type="entry name" value="Homeodomain-like"/>
    <property type="match status" value="1"/>
</dbReference>
<dbReference type="Pfam" id="PF00440">
    <property type="entry name" value="TetR_N"/>
    <property type="match status" value="1"/>
</dbReference>
<gene>
    <name evidence="4" type="primary">kstR2_1</name>
    <name evidence="4" type="ORF">AA415_01544</name>
</gene>
<dbReference type="Proteomes" id="UP000056419">
    <property type="component" value="Unassembled WGS sequence"/>
</dbReference>
<dbReference type="PROSITE" id="PS50977">
    <property type="entry name" value="HTH_TETR_2"/>
    <property type="match status" value="1"/>
</dbReference>
<feature type="domain" description="HTH tetR-type" evidence="3">
    <location>
        <begin position="12"/>
        <end position="72"/>
    </location>
</feature>
<organism evidence="4 5">
    <name type="scientific">Bacteroides stercoris</name>
    <dbReference type="NCBI Taxonomy" id="46506"/>
    <lineage>
        <taxon>Bacteria</taxon>
        <taxon>Pseudomonadati</taxon>
        <taxon>Bacteroidota</taxon>
        <taxon>Bacteroidia</taxon>
        <taxon>Bacteroidales</taxon>
        <taxon>Bacteroidaceae</taxon>
        <taxon>Bacteroides</taxon>
    </lineage>
</organism>
<evidence type="ECO:0000256" key="1">
    <source>
        <dbReference type="ARBA" id="ARBA00023125"/>
    </source>
</evidence>
<dbReference type="GO" id="GO:0003677">
    <property type="term" value="F:DNA binding"/>
    <property type="evidence" value="ECO:0007669"/>
    <property type="project" value="UniProtKB-UniRule"/>
</dbReference>
<dbReference type="RefSeq" id="WP_060385723.1">
    <property type="nucleotide sequence ID" value="NZ_LRGC01000005.1"/>
</dbReference>
<dbReference type="PANTHER" id="PTHR43479:SF11">
    <property type="entry name" value="ACREF_ENVCD OPERON REPRESSOR-RELATED"/>
    <property type="match status" value="1"/>
</dbReference>
<comment type="caution">
    <text evidence="4">The sequence shown here is derived from an EMBL/GenBank/DDBJ whole genome shotgun (WGS) entry which is preliminary data.</text>
</comment>
<sequence length="222" mass="25756">MSEYTKHLVPRPELRERIIDTAVEAFSAHGIKSITMDDIATSLGISKRTLYEVFSDKETLLEECILKGQKEGDEFLKNVLATSGNVLEVLLKCYQRSIEQFHATNKKFFEDIKKYPKAYALMTNRHNQDSEETVNFFKEGVKQGIFRDDVNFAIINLLVREQIDVLMNTDICKEYSFLEVYESIMFTFLRGISTEQGAHELEAFIREYRKKVVPVDNDTETK</sequence>
<dbReference type="InterPro" id="IPR050624">
    <property type="entry name" value="HTH-type_Tx_Regulator"/>
</dbReference>
<dbReference type="PRINTS" id="PR00455">
    <property type="entry name" value="HTHTETR"/>
</dbReference>
<dbReference type="InterPro" id="IPR001647">
    <property type="entry name" value="HTH_TetR"/>
</dbReference>
<dbReference type="InterPro" id="IPR009057">
    <property type="entry name" value="Homeodomain-like_sf"/>
</dbReference>
<evidence type="ECO:0000256" key="2">
    <source>
        <dbReference type="PROSITE-ProRule" id="PRU00335"/>
    </source>
</evidence>
<dbReference type="Gene3D" id="1.10.357.10">
    <property type="entry name" value="Tetracycline Repressor, domain 2"/>
    <property type="match status" value="1"/>
</dbReference>
<dbReference type="Gene3D" id="1.10.10.60">
    <property type="entry name" value="Homeodomain-like"/>
    <property type="match status" value="1"/>
</dbReference>
<dbReference type="EMBL" id="LRGC01000005">
    <property type="protein sequence ID" value="KWR55757.1"/>
    <property type="molecule type" value="Genomic_DNA"/>
</dbReference>
<evidence type="ECO:0000259" key="3">
    <source>
        <dbReference type="PROSITE" id="PS50977"/>
    </source>
</evidence>
<name>A0A108T9C7_BACSE</name>
<feature type="DNA-binding region" description="H-T-H motif" evidence="2">
    <location>
        <begin position="35"/>
        <end position="54"/>
    </location>
</feature>
<proteinExistence type="predicted"/>